<dbReference type="RefSeq" id="WP_014900776.1">
    <property type="nucleotide sequence ID" value="NC_018514.1"/>
</dbReference>
<accession>A0A9W3K6S7</accession>
<evidence type="ECO:0000313" key="1">
    <source>
        <dbReference type="EMBL" id="AFQ52022.1"/>
    </source>
</evidence>
<dbReference type="Proteomes" id="UP000032866">
    <property type="component" value="Chromosome 2"/>
</dbReference>
<reference evidence="1 2" key="1">
    <citation type="journal article" date="2012" name="J. Bacteriol.">
        <title>Complete Genome Sequence of Burkholderia sp. Strain GG4, a Betaproteobacterium That Reduces 3-Oxo-N-Acylhomoserine Lactones and Produces Different N-Acylhomoserine Lactones.</title>
        <authorList>
            <person name="Hong K.W."/>
            <person name="Koh C.L."/>
            <person name="Sam C.K."/>
            <person name="Yin W.F."/>
            <person name="Chan K.G."/>
        </authorList>
    </citation>
    <scope>NUCLEOTIDE SEQUENCE [LARGE SCALE GENOMIC DNA]</scope>
    <source>
        <strain evidence="1 2">GG4</strain>
    </source>
</reference>
<dbReference type="EMBL" id="CP003775">
    <property type="protein sequence ID" value="AFQ52022.1"/>
    <property type="molecule type" value="Genomic_DNA"/>
</dbReference>
<protein>
    <submittedName>
        <fullName evidence="1">Uncharacterized protein</fullName>
    </submittedName>
</protein>
<name>A0A9W3K6S7_BURCE</name>
<evidence type="ECO:0000313" key="2">
    <source>
        <dbReference type="Proteomes" id="UP000032866"/>
    </source>
</evidence>
<gene>
    <name evidence="1" type="ORF">GEM_5638</name>
</gene>
<dbReference type="AlphaFoldDB" id="A0A9W3K6S7"/>
<dbReference type="KEGG" id="bct:GEM_5638"/>
<proteinExistence type="predicted"/>
<sequence length="41" mass="4880">MLKRIGEFAYDTGRWDFLVHAKYRPLSAHARTFRDWLLAAV</sequence>
<organism evidence="1 2">
    <name type="scientific">Burkholderia cepacia GG4</name>
    <dbReference type="NCBI Taxonomy" id="1009846"/>
    <lineage>
        <taxon>Bacteria</taxon>
        <taxon>Pseudomonadati</taxon>
        <taxon>Pseudomonadota</taxon>
        <taxon>Betaproteobacteria</taxon>
        <taxon>Burkholderiales</taxon>
        <taxon>Burkholderiaceae</taxon>
        <taxon>Burkholderia</taxon>
        <taxon>Burkholderia cepacia complex</taxon>
    </lineage>
</organism>